<evidence type="ECO:0000313" key="1">
    <source>
        <dbReference type="EMBL" id="KAG9450696.1"/>
    </source>
</evidence>
<comment type="caution">
    <text evidence="1">The sequence shown here is derived from an EMBL/GenBank/DDBJ whole genome shotgun (WGS) entry which is preliminary data.</text>
</comment>
<gene>
    <name evidence="1" type="ORF">H6P81_010661</name>
</gene>
<dbReference type="EMBL" id="JAINDJ010000004">
    <property type="protein sequence ID" value="KAG9450696.1"/>
    <property type="molecule type" value="Genomic_DNA"/>
</dbReference>
<dbReference type="AlphaFoldDB" id="A0AAV7EQJ0"/>
<name>A0AAV7EQJ0_ARIFI</name>
<accession>A0AAV7EQJ0</accession>
<protein>
    <submittedName>
        <fullName evidence="1">Uncharacterized protein</fullName>
    </submittedName>
</protein>
<reference evidence="1 2" key="1">
    <citation type="submission" date="2021-07" db="EMBL/GenBank/DDBJ databases">
        <title>The Aristolochia fimbriata genome: insights into angiosperm evolution, floral development and chemical biosynthesis.</title>
        <authorList>
            <person name="Jiao Y."/>
        </authorList>
    </citation>
    <scope>NUCLEOTIDE SEQUENCE [LARGE SCALE GENOMIC DNA]</scope>
    <source>
        <strain evidence="1">IBCAS-2021</strain>
        <tissue evidence="1">Leaf</tissue>
    </source>
</reference>
<evidence type="ECO:0000313" key="2">
    <source>
        <dbReference type="Proteomes" id="UP000825729"/>
    </source>
</evidence>
<keyword evidence="2" id="KW-1185">Reference proteome</keyword>
<sequence>MGQNSSWSTVIDTPYQLPLETNNSYLETNNPTKVPAARQSGTPITIILSFTPSGECIRVRQTVHRPYVTASGRWDLFLLYLPSQKVPSMYSRTFWGNPGLPRHQL</sequence>
<organism evidence="1 2">
    <name type="scientific">Aristolochia fimbriata</name>
    <name type="common">White veined hardy Dutchman's pipe vine</name>
    <dbReference type="NCBI Taxonomy" id="158543"/>
    <lineage>
        <taxon>Eukaryota</taxon>
        <taxon>Viridiplantae</taxon>
        <taxon>Streptophyta</taxon>
        <taxon>Embryophyta</taxon>
        <taxon>Tracheophyta</taxon>
        <taxon>Spermatophyta</taxon>
        <taxon>Magnoliopsida</taxon>
        <taxon>Magnoliidae</taxon>
        <taxon>Piperales</taxon>
        <taxon>Aristolochiaceae</taxon>
        <taxon>Aristolochia</taxon>
    </lineage>
</organism>
<dbReference type="Proteomes" id="UP000825729">
    <property type="component" value="Unassembled WGS sequence"/>
</dbReference>
<proteinExistence type="predicted"/>